<dbReference type="Pfam" id="PF09341">
    <property type="entry name" value="Pcc1"/>
    <property type="match status" value="1"/>
</dbReference>
<dbReference type="AlphaFoldDB" id="A0A9P4S0Z0"/>
<name>A0A9P4S0Z0_9PEZI</name>
<dbReference type="InterPro" id="IPR015419">
    <property type="entry name" value="CTAG/Pcc1"/>
</dbReference>
<dbReference type="PANTHER" id="PTHR31283:SF5">
    <property type="entry name" value="EKC_KEOPS COMPLEX SUBUNIT LAGE3"/>
    <property type="match status" value="1"/>
</dbReference>
<evidence type="ECO:0000313" key="3">
    <source>
        <dbReference type="Proteomes" id="UP000799429"/>
    </source>
</evidence>
<gene>
    <name evidence="2" type="ORF">M501DRAFT_602934</name>
</gene>
<dbReference type="PANTHER" id="PTHR31283">
    <property type="entry name" value="EKC/KEOPS COMPLEX SUBUNIT PCC1 FAMILY MEMBER"/>
    <property type="match status" value="1"/>
</dbReference>
<comment type="similarity">
    <text evidence="1">Belongs to the CTAG/PCC1 family.</text>
</comment>
<protein>
    <submittedName>
        <fullName evidence="2">Pcc1-domain-containing protein</fullName>
    </submittedName>
</protein>
<dbReference type="Proteomes" id="UP000799429">
    <property type="component" value="Unassembled WGS sequence"/>
</dbReference>
<organism evidence="2 3">
    <name type="scientific">Patellaria atrata CBS 101060</name>
    <dbReference type="NCBI Taxonomy" id="1346257"/>
    <lineage>
        <taxon>Eukaryota</taxon>
        <taxon>Fungi</taxon>
        <taxon>Dikarya</taxon>
        <taxon>Ascomycota</taxon>
        <taxon>Pezizomycotina</taxon>
        <taxon>Dothideomycetes</taxon>
        <taxon>Dothideomycetes incertae sedis</taxon>
        <taxon>Patellariales</taxon>
        <taxon>Patellariaceae</taxon>
        <taxon>Patellaria</taxon>
    </lineage>
</organism>
<proteinExistence type="inferred from homology"/>
<comment type="caution">
    <text evidence="2">The sequence shown here is derived from an EMBL/GenBank/DDBJ whole genome shotgun (WGS) entry which is preliminary data.</text>
</comment>
<dbReference type="EMBL" id="MU006123">
    <property type="protein sequence ID" value="KAF2834226.1"/>
    <property type="molecule type" value="Genomic_DNA"/>
</dbReference>
<dbReference type="Gene3D" id="3.30.310.50">
    <property type="entry name" value="Alpha-D-phosphohexomutase, C-terminal domain"/>
    <property type="match status" value="1"/>
</dbReference>
<keyword evidence="3" id="KW-1185">Reference proteome</keyword>
<dbReference type="GO" id="GO:0000408">
    <property type="term" value="C:EKC/KEOPS complex"/>
    <property type="evidence" value="ECO:0007669"/>
    <property type="project" value="TreeGrafter"/>
</dbReference>
<accession>A0A9P4S0Z0</accession>
<sequence length="132" mass="14273">MESQENGGDEFPCRITLNIPFPSARLATAALRALRVDAELSPLVSRGLSSSSPGSSTLLVQYAATTNRMLRVAVNGFFESLRVIIGVMEELDLDVVDKVVSEGVVKEGFEWAEWEEGLRGVQGVVSMKKGNS</sequence>
<reference evidence="2" key="1">
    <citation type="journal article" date="2020" name="Stud. Mycol.">
        <title>101 Dothideomycetes genomes: a test case for predicting lifestyles and emergence of pathogens.</title>
        <authorList>
            <person name="Haridas S."/>
            <person name="Albert R."/>
            <person name="Binder M."/>
            <person name="Bloem J."/>
            <person name="Labutti K."/>
            <person name="Salamov A."/>
            <person name="Andreopoulos B."/>
            <person name="Baker S."/>
            <person name="Barry K."/>
            <person name="Bills G."/>
            <person name="Bluhm B."/>
            <person name="Cannon C."/>
            <person name="Castanera R."/>
            <person name="Culley D."/>
            <person name="Daum C."/>
            <person name="Ezra D."/>
            <person name="Gonzalez J."/>
            <person name="Henrissat B."/>
            <person name="Kuo A."/>
            <person name="Liang C."/>
            <person name="Lipzen A."/>
            <person name="Lutzoni F."/>
            <person name="Magnuson J."/>
            <person name="Mondo S."/>
            <person name="Nolan M."/>
            <person name="Ohm R."/>
            <person name="Pangilinan J."/>
            <person name="Park H.-J."/>
            <person name="Ramirez L."/>
            <person name="Alfaro M."/>
            <person name="Sun H."/>
            <person name="Tritt A."/>
            <person name="Yoshinaga Y."/>
            <person name="Zwiers L.-H."/>
            <person name="Turgeon B."/>
            <person name="Goodwin S."/>
            <person name="Spatafora J."/>
            <person name="Crous P."/>
            <person name="Grigoriev I."/>
        </authorList>
    </citation>
    <scope>NUCLEOTIDE SEQUENCE</scope>
    <source>
        <strain evidence="2">CBS 101060</strain>
    </source>
</reference>
<dbReference type="GO" id="GO:0070525">
    <property type="term" value="P:tRNA threonylcarbamoyladenosine metabolic process"/>
    <property type="evidence" value="ECO:0007669"/>
    <property type="project" value="TreeGrafter"/>
</dbReference>
<evidence type="ECO:0000256" key="1">
    <source>
        <dbReference type="ARBA" id="ARBA00007073"/>
    </source>
</evidence>
<evidence type="ECO:0000313" key="2">
    <source>
        <dbReference type="EMBL" id="KAF2834226.1"/>
    </source>
</evidence>